<dbReference type="EMBL" id="BJNT01000001">
    <property type="protein sequence ID" value="GEC84770.1"/>
    <property type="molecule type" value="Genomic_DNA"/>
</dbReference>
<feature type="compositionally biased region" description="Basic and acidic residues" evidence="1">
    <location>
        <begin position="1"/>
        <end position="17"/>
    </location>
</feature>
<accession>A0A4Y4C0V2</accession>
<comment type="caution">
    <text evidence="2">The sequence shown here is derived from an EMBL/GenBank/DDBJ whole genome shotgun (WGS) entry which is preliminary data.</text>
</comment>
<dbReference type="AlphaFoldDB" id="A0A4Y4C0V2"/>
<evidence type="ECO:0000256" key="1">
    <source>
        <dbReference type="SAM" id="MobiDB-lite"/>
    </source>
</evidence>
<reference evidence="2 3" key="1">
    <citation type="submission" date="2019-06" db="EMBL/GenBank/DDBJ databases">
        <title>Whole genome shotgun sequence of Corynebacterium variabile NBRC 15286.</title>
        <authorList>
            <person name="Hosoyama A."/>
            <person name="Uohara A."/>
            <person name="Ohji S."/>
            <person name="Ichikawa N."/>
        </authorList>
    </citation>
    <scope>NUCLEOTIDE SEQUENCE [LARGE SCALE GENOMIC DNA]</scope>
    <source>
        <strain evidence="2 3">NBRC 15286</strain>
    </source>
</reference>
<evidence type="ECO:0000313" key="3">
    <source>
        <dbReference type="Proteomes" id="UP000319986"/>
    </source>
</evidence>
<sequence length="75" mass="7905">MDPTLRCRDFVEQRGDETPVSPSGRHGVLPGKGEEECAGKGGADRGNDEGRSWESHTVLDSTTGLPVHTGTLISG</sequence>
<proteinExistence type="predicted"/>
<evidence type="ECO:0000313" key="2">
    <source>
        <dbReference type="EMBL" id="GEC84770.1"/>
    </source>
</evidence>
<feature type="compositionally biased region" description="Basic and acidic residues" evidence="1">
    <location>
        <begin position="32"/>
        <end position="54"/>
    </location>
</feature>
<name>A0A4Y4C0V2_9CORY</name>
<gene>
    <name evidence="2" type="ORF">CVA01_00840</name>
</gene>
<dbReference type="Proteomes" id="UP000319986">
    <property type="component" value="Unassembled WGS sequence"/>
</dbReference>
<organism evidence="2 3">
    <name type="scientific">Corynebacterium variabile</name>
    <dbReference type="NCBI Taxonomy" id="1727"/>
    <lineage>
        <taxon>Bacteria</taxon>
        <taxon>Bacillati</taxon>
        <taxon>Actinomycetota</taxon>
        <taxon>Actinomycetes</taxon>
        <taxon>Mycobacteriales</taxon>
        <taxon>Corynebacteriaceae</taxon>
        <taxon>Corynebacterium</taxon>
    </lineage>
</organism>
<protein>
    <submittedName>
        <fullName evidence="2">Uncharacterized protein</fullName>
    </submittedName>
</protein>
<feature type="region of interest" description="Disordered" evidence="1">
    <location>
        <begin position="1"/>
        <end position="75"/>
    </location>
</feature>